<organism evidence="4 6">
    <name type="scientific">Arcobacter ellisii</name>
    <dbReference type="NCBI Taxonomy" id="913109"/>
    <lineage>
        <taxon>Bacteria</taxon>
        <taxon>Pseudomonadati</taxon>
        <taxon>Campylobacterota</taxon>
        <taxon>Epsilonproteobacteria</taxon>
        <taxon>Campylobacterales</taxon>
        <taxon>Arcobacteraceae</taxon>
        <taxon>Arcobacter</taxon>
    </lineage>
</organism>
<evidence type="ECO:0000259" key="2">
    <source>
        <dbReference type="Pfam" id="PF01558"/>
    </source>
</evidence>
<keyword evidence="1 3" id="KW-0560">Oxidoreductase</keyword>
<dbReference type="EMBL" id="CP032097">
    <property type="protein sequence ID" value="AXX94671.1"/>
    <property type="molecule type" value="Genomic_DNA"/>
</dbReference>
<dbReference type="PANTHER" id="PTHR42730:SF1">
    <property type="entry name" value="2-OXOGLUTARATE SYNTHASE SUBUNIT KORC"/>
    <property type="match status" value="1"/>
</dbReference>
<dbReference type="NCBIfam" id="NF006275">
    <property type="entry name" value="PRK08441.1"/>
    <property type="match status" value="1"/>
</dbReference>
<evidence type="ECO:0000256" key="1">
    <source>
        <dbReference type="ARBA" id="ARBA00023002"/>
    </source>
</evidence>
<accession>A0A347U743</accession>
<sequence>MAANRTLMRFTGVGGQGVLLAGAIFAAAKINNGGYGLKTATYTSQVRGGPTVVDITLQDEPILYPYANDGEIDFMLSVAQVSYNQFKNGVKEGGVIVVEPNLVTPTEEDRKKWKIYEIPIITIAKEEVGNVITQSVLALAMANYFTGETVPNEVLRKTMLSKVPEKVHEINNKAFDLGLKYASEAQQANA</sequence>
<proteinExistence type="predicted"/>
<dbReference type="AlphaFoldDB" id="A0A347U743"/>
<dbReference type="Proteomes" id="UP000290588">
    <property type="component" value="Unassembled WGS sequence"/>
</dbReference>
<gene>
    <name evidence="4" type="primary">oorC</name>
    <name evidence="3" type="ORF">AELL_1000</name>
    <name evidence="4" type="ORF">CP962_13255</name>
</gene>
<dbReference type="Gene3D" id="3.40.920.10">
    <property type="entry name" value="Pyruvate-ferredoxin oxidoreductase, PFOR, domain III"/>
    <property type="match status" value="1"/>
</dbReference>
<keyword evidence="5" id="KW-1185">Reference proteome</keyword>
<protein>
    <submittedName>
        <fullName evidence="3 4">2-oxoglutarate:acceptor oxidoreductase</fullName>
        <ecNumber evidence="3">1.2.7.3</ecNumber>
    </submittedName>
</protein>
<evidence type="ECO:0000313" key="3">
    <source>
        <dbReference type="EMBL" id="AXX94671.1"/>
    </source>
</evidence>
<dbReference type="InterPro" id="IPR002869">
    <property type="entry name" value="Pyrv_flavodox_OxRed_cen"/>
</dbReference>
<dbReference type="RefSeq" id="WP_118916886.1">
    <property type="nucleotide sequence ID" value="NZ_CP032097.1"/>
</dbReference>
<reference evidence="3 5" key="2">
    <citation type="submission" date="2018-08" db="EMBL/GenBank/DDBJ databases">
        <title>Complete genome of the Arcobacter ellisii type strain LMG 26155.</title>
        <authorList>
            <person name="Miller W.G."/>
            <person name="Yee E."/>
            <person name="Bono J.L."/>
        </authorList>
    </citation>
    <scope>NUCLEOTIDE SEQUENCE [LARGE SCALE GENOMIC DNA]</scope>
    <source>
        <strain evidence="3 5">LMG 26155</strain>
    </source>
</reference>
<dbReference type="SUPFAM" id="SSF53323">
    <property type="entry name" value="Pyruvate-ferredoxin oxidoreductase, PFOR, domain III"/>
    <property type="match status" value="1"/>
</dbReference>
<dbReference type="EMBL" id="NXIG01000018">
    <property type="protein sequence ID" value="RXI28793.1"/>
    <property type="molecule type" value="Genomic_DNA"/>
</dbReference>
<dbReference type="InterPro" id="IPR052554">
    <property type="entry name" value="2-oxoglutarate_synth_KorC"/>
</dbReference>
<name>A0A347U743_9BACT</name>
<dbReference type="InterPro" id="IPR019752">
    <property type="entry name" value="Pyrv/ketoisovalerate_OxRed_cat"/>
</dbReference>
<dbReference type="EC" id="1.2.7.3" evidence="3"/>
<dbReference type="PANTHER" id="PTHR42730">
    <property type="entry name" value="2-OXOGLUTARATE SYNTHASE SUBUNIT KORC"/>
    <property type="match status" value="1"/>
</dbReference>
<feature type="domain" description="Pyruvate/ketoisovalerate oxidoreductase catalytic" evidence="2">
    <location>
        <begin position="14"/>
        <end position="179"/>
    </location>
</feature>
<dbReference type="KEGG" id="aell:AELL_1000"/>
<evidence type="ECO:0000313" key="5">
    <source>
        <dbReference type="Proteomes" id="UP000262582"/>
    </source>
</evidence>
<reference evidence="4 6" key="1">
    <citation type="submission" date="2017-09" db="EMBL/GenBank/DDBJ databases">
        <title>Genomics of the genus Arcobacter.</title>
        <authorList>
            <person name="Perez-Cataluna A."/>
            <person name="Figueras M.J."/>
            <person name="Salas-Masso N."/>
        </authorList>
    </citation>
    <scope>NUCLEOTIDE SEQUENCE [LARGE SCALE GENOMIC DNA]</scope>
    <source>
        <strain evidence="4 6">CECT 7837</strain>
    </source>
</reference>
<dbReference type="Proteomes" id="UP000262582">
    <property type="component" value="Chromosome"/>
</dbReference>
<evidence type="ECO:0000313" key="6">
    <source>
        <dbReference type="Proteomes" id="UP000290588"/>
    </source>
</evidence>
<dbReference type="Pfam" id="PF01558">
    <property type="entry name" value="POR"/>
    <property type="match status" value="1"/>
</dbReference>
<dbReference type="GO" id="GO:0047553">
    <property type="term" value="F:2-oxoglutarate synthase activity"/>
    <property type="evidence" value="ECO:0007669"/>
    <property type="project" value="UniProtKB-EC"/>
</dbReference>
<dbReference type="OrthoDB" id="9789125at2"/>
<evidence type="ECO:0000313" key="4">
    <source>
        <dbReference type="EMBL" id="RXI28793.1"/>
    </source>
</evidence>